<dbReference type="PANTHER" id="PTHR43861:SF6">
    <property type="entry name" value="METHYLTRANSFERASE TYPE 11"/>
    <property type="match status" value="1"/>
</dbReference>
<organism evidence="1 2">
    <name type="scientific">Alistipes onderdonkii</name>
    <dbReference type="NCBI Taxonomy" id="328813"/>
    <lineage>
        <taxon>Bacteria</taxon>
        <taxon>Pseudomonadati</taxon>
        <taxon>Bacteroidota</taxon>
        <taxon>Bacteroidia</taxon>
        <taxon>Bacteroidales</taxon>
        <taxon>Rikenellaceae</taxon>
        <taxon>Alistipes</taxon>
    </lineage>
</organism>
<dbReference type="GO" id="GO:0008168">
    <property type="term" value="F:methyltransferase activity"/>
    <property type="evidence" value="ECO:0007669"/>
    <property type="project" value="UniProtKB-KW"/>
</dbReference>
<dbReference type="AlphaFoldDB" id="A0A5B3HJD5"/>
<evidence type="ECO:0000313" key="1">
    <source>
        <dbReference type="EMBL" id="KAA2379669.1"/>
    </source>
</evidence>
<dbReference type="Pfam" id="PF13489">
    <property type="entry name" value="Methyltransf_23"/>
    <property type="match status" value="1"/>
</dbReference>
<dbReference type="RefSeq" id="WP_130064823.1">
    <property type="nucleotide sequence ID" value="NZ_RCXC01000004.1"/>
</dbReference>
<gene>
    <name evidence="1" type="ORF">F2Y10_05795</name>
</gene>
<dbReference type="Proteomes" id="UP000322940">
    <property type="component" value="Unassembled WGS sequence"/>
</dbReference>
<dbReference type="CDD" id="cd02440">
    <property type="entry name" value="AdoMet_MTases"/>
    <property type="match status" value="1"/>
</dbReference>
<keyword evidence="1" id="KW-0808">Transferase</keyword>
<name>A0A5B3HJD5_9BACT</name>
<protein>
    <submittedName>
        <fullName evidence="1">Class I SAM-dependent methyltransferase</fullName>
    </submittedName>
</protein>
<keyword evidence="1" id="KW-0489">Methyltransferase</keyword>
<proteinExistence type="predicted"/>
<dbReference type="Gene3D" id="3.40.50.150">
    <property type="entry name" value="Vaccinia Virus protein VP39"/>
    <property type="match status" value="1"/>
</dbReference>
<dbReference type="SUPFAM" id="SSF53335">
    <property type="entry name" value="S-adenosyl-L-methionine-dependent methyltransferases"/>
    <property type="match status" value="1"/>
</dbReference>
<dbReference type="EMBL" id="VVXH01000004">
    <property type="protein sequence ID" value="KAA2379669.1"/>
    <property type="molecule type" value="Genomic_DNA"/>
</dbReference>
<accession>A0A5B3HJD5</accession>
<comment type="caution">
    <text evidence="1">The sequence shown here is derived from an EMBL/GenBank/DDBJ whole genome shotgun (WGS) entry which is preliminary data.</text>
</comment>
<dbReference type="GO" id="GO:0032259">
    <property type="term" value="P:methylation"/>
    <property type="evidence" value="ECO:0007669"/>
    <property type="project" value="UniProtKB-KW"/>
</dbReference>
<dbReference type="PANTHER" id="PTHR43861">
    <property type="entry name" value="TRANS-ACONITATE 2-METHYLTRANSFERASE-RELATED"/>
    <property type="match status" value="1"/>
</dbReference>
<reference evidence="1 2" key="1">
    <citation type="journal article" date="2019" name="Nat. Med.">
        <title>A library of human gut bacterial isolates paired with longitudinal multiomics data enables mechanistic microbiome research.</title>
        <authorList>
            <person name="Poyet M."/>
            <person name="Groussin M."/>
            <person name="Gibbons S.M."/>
            <person name="Avila-Pacheco J."/>
            <person name="Jiang X."/>
            <person name="Kearney S.M."/>
            <person name="Perrotta A.R."/>
            <person name="Berdy B."/>
            <person name="Zhao S."/>
            <person name="Lieberman T.D."/>
            <person name="Swanson P.K."/>
            <person name="Smith M."/>
            <person name="Roesemann S."/>
            <person name="Alexander J.E."/>
            <person name="Rich S.A."/>
            <person name="Livny J."/>
            <person name="Vlamakis H."/>
            <person name="Clish C."/>
            <person name="Bullock K."/>
            <person name="Deik A."/>
            <person name="Scott J."/>
            <person name="Pierce K.A."/>
            <person name="Xavier R.J."/>
            <person name="Alm E.J."/>
        </authorList>
    </citation>
    <scope>NUCLEOTIDE SEQUENCE [LARGE SCALE GENOMIC DNA]</scope>
    <source>
        <strain evidence="1 2">BIOML-A266</strain>
    </source>
</reference>
<sequence>MTASSYNEFGWRDAQPMFYHKLLSKYIERLLPTDGSPILDVGCGNGYFANYLAEKGYCVYGIDASEQGIAIANRMRGGGNPERFFVCDVTSGELPSELRGIPFKTVISMEVIEHLYQPRAFVLFIRSILEASGGGQFIVTTPYHGYLKNLTIAAANKMDHHLSALWEGGHIKFWSRRTLAILLREAGYHHLAFTGAGRIPYLWRHMVFSARV</sequence>
<evidence type="ECO:0000313" key="2">
    <source>
        <dbReference type="Proteomes" id="UP000322940"/>
    </source>
</evidence>
<dbReference type="InterPro" id="IPR029063">
    <property type="entry name" value="SAM-dependent_MTases_sf"/>
</dbReference>